<dbReference type="GO" id="GO:0006598">
    <property type="term" value="P:polyamine catabolic process"/>
    <property type="evidence" value="ECO:0007669"/>
    <property type="project" value="TreeGrafter"/>
</dbReference>
<dbReference type="Pfam" id="PF07722">
    <property type="entry name" value="Peptidase_C26"/>
    <property type="match status" value="1"/>
</dbReference>
<evidence type="ECO:0000313" key="1">
    <source>
        <dbReference type="EMBL" id="MQM73526.1"/>
    </source>
</evidence>
<dbReference type="InterPro" id="IPR044668">
    <property type="entry name" value="PuuD-like"/>
</dbReference>
<accession>A0A6L5GUK7</accession>
<dbReference type="AlphaFoldDB" id="A0A6L5GUK7"/>
<dbReference type="Proteomes" id="UP000473648">
    <property type="component" value="Unassembled WGS sequence"/>
</dbReference>
<dbReference type="CDD" id="cd01745">
    <property type="entry name" value="GATase1_2"/>
    <property type="match status" value="1"/>
</dbReference>
<dbReference type="Gene3D" id="3.40.50.880">
    <property type="match status" value="1"/>
</dbReference>
<protein>
    <submittedName>
        <fullName evidence="1">Gamma-glutamyl-gamma-aminobutyrate hydrolase family protein</fullName>
    </submittedName>
</protein>
<dbReference type="PROSITE" id="PS51273">
    <property type="entry name" value="GATASE_TYPE_1"/>
    <property type="match status" value="1"/>
</dbReference>
<keyword evidence="2" id="KW-1185">Reference proteome</keyword>
<gene>
    <name evidence="1" type="ORF">FRC53_08975</name>
</gene>
<dbReference type="InterPro" id="IPR029062">
    <property type="entry name" value="Class_I_gatase-like"/>
</dbReference>
<keyword evidence="1" id="KW-0378">Hydrolase</keyword>
<organism evidence="1 2">
    <name type="scientific">Candidatus Pseudoramibacter fermentans</name>
    <dbReference type="NCBI Taxonomy" id="2594427"/>
    <lineage>
        <taxon>Bacteria</taxon>
        <taxon>Bacillati</taxon>
        <taxon>Bacillota</taxon>
        <taxon>Clostridia</taxon>
        <taxon>Eubacteriales</taxon>
        <taxon>Eubacteriaceae</taxon>
        <taxon>Pseudoramibacter</taxon>
    </lineage>
</organism>
<evidence type="ECO:0000313" key="2">
    <source>
        <dbReference type="Proteomes" id="UP000473648"/>
    </source>
</evidence>
<dbReference type="PANTHER" id="PTHR43235:SF1">
    <property type="entry name" value="GLUTAMINE AMIDOTRANSFERASE PB2B2.05-RELATED"/>
    <property type="match status" value="1"/>
</dbReference>
<dbReference type="SUPFAM" id="SSF52317">
    <property type="entry name" value="Class I glutamine amidotransferase-like"/>
    <property type="match status" value="1"/>
</dbReference>
<name>A0A6L5GUK7_9FIRM</name>
<reference evidence="1" key="1">
    <citation type="journal article" date="2020" name="Appl. Environ. Microbiol.">
        <title>Medium-Chain Fatty Acid Synthesis by 'Candidatus Weimeria bifida' gen. nov., sp. nov., and 'Candidatus Pseudoramibacter fermentans' sp. nov.</title>
        <authorList>
            <person name="Scarborough M.J."/>
            <person name="Myers K.S."/>
            <person name="Donohue T.J."/>
            <person name="Noguera D.R."/>
        </authorList>
    </citation>
    <scope>NUCLEOTIDE SEQUENCE</scope>
    <source>
        <strain evidence="1">EUB1.1</strain>
    </source>
</reference>
<dbReference type="PANTHER" id="PTHR43235">
    <property type="entry name" value="GLUTAMINE AMIDOTRANSFERASE PB2B2.05-RELATED"/>
    <property type="match status" value="1"/>
</dbReference>
<dbReference type="GO" id="GO:0033969">
    <property type="term" value="F:gamma-glutamyl-gamma-aminobutyrate hydrolase activity"/>
    <property type="evidence" value="ECO:0007669"/>
    <property type="project" value="TreeGrafter"/>
</dbReference>
<dbReference type="InterPro" id="IPR011697">
    <property type="entry name" value="Peptidase_C26"/>
</dbReference>
<dbReference type="GO" id="GO:0005829">
    <property type="term" value="C:cytosol"/>
    <property type="evidence" value="ECO:0007669"/>
    <property type="project" value="TreeGrafter"/>
</dbReference>
<sequence length="237" mass="25878">MKQPKIGILPLVDLKRKSYWMLPGYMNGLLAAGGIPMMLPYTEDEGILKDFVKTCDGFLFPGGQDVTPSYYNEPRLTDADETCEPLDRMSVALFNEAAAADRPVLGICRGIQLFNVLYGGNLYQDLPTAHPTDTEHHQHPPYDVPIHTVEVLPDTFLSGIIGAGTYAVNSIHHQAVKDVGAGLIVQAVSEDGVVESVSDPNRAFLLGVQWHPECAFEKDPKSLAVFEAFVRACAPLP</sequence>
<comment type="caution">
    <text evidence="1">The sequence shown here is derived from an EMBL/GenBank/DDBJ whole genome shotgun (WGS) entry which is preliminary data.</text>
</comment>
<proteinExistence type="predicted"/>
<dbReference type="EMBL" id="VOGB01000005">
    <property type="protein sequence ID" value="MQM73526.1"/>
    <property type="molecule type" value="Genomic_DNA"/>
</dbReference>